<evidence type="ECO:0000313" key="1">
    <source>
        <dbReference type="EMBL" id="CAN0187067.1"/>
    </source>
</evidence>
<dbReference type="EMBL" id="OX596107">
    <property type="protein sequence ID" value="CAN0187067.1"/>
    <property type="molecule type" value="Genomic_DNA"/>
</dbReference>
<proteinExistence type="predicted"/>
<evidence type="ECO:0000313" key="2">
    <source>
        <dbReference type="Proteomes" id="UP001162501"/>
    </source>
</evidence>
<reference evidence="1" key="2">
    <citation type="submission" date="2025-03" db="EMBL/GenBank/DDBJ databases">
        <authorList>
            <consortium name="ELIXIR-Norway"/>
            <consortium name="Elixir Norway"/>
        </authorList>
    </citation>
    <scope>NUCLEOTIDE SEQUENCE</scope>
</reference>
<organism evidence="1 2">
    <name type="scientific">Rangifer tarandus platyrhynchus</name>
    <name type="common">Svalbard reindeer</name>
    <dbReference type="NCBI Taxonomy" id="3082113"/>
    <lineage>
        <taxon>Eukaryota</taxon>
        <taxon>Metazoa</taxon>
        <taxon>Chordata</taxon>
        <taxon>Craniata</taxon>
        <taxon>Vertebrata</taxon>
        <taxon>Euteleostomi</taxon>
        <taxon>Mammalia</taxon>
        <taxon>Eutheria</taxon>
        <taxon>Laurasiatheria</taxon>
        <taxon>Artiodactyla</taxon>
        <taxon>Ruminantia</taxon>
        <taxon>Pecora</taxon>
        <taxon>Cervidae</taxon>
        <taxon>Odocoileinae</taxon>
        <taxon>Rangifer</taxon>
    </lineage>
</organism>
<protein>
    <submittedName>
        <fullName evidence="1">Uncharacterized protein</fullName>
    </submittedName>
</protein>
<gene>
    <name evidence="1" type="ORF">MRATA1EN22A_LOCUS13349</name>
</gene>
<dbReference type="Proteomes" id="UP001162501">
    <property type="component" value="Chromosome 23"/>
</dbReference>
<reference evidence="1" key="1">
    <citation type="submission" date="2023-05" db="EMBL/GenBank/DDBJ databases">
        <authorList>
            <consortium name="ELIXIR-Norway"/>
        </authorList>
    </citation>
    <scope>NUCLEOTIDE SEQUENCE</scope>
</reference>
<sequence length="91" mass="9704">MAAGALVRRAAGVCGAAEVSPAAARGAASFLPHLSLGLCRLICLSLLSKHKLIERLQLIPFGVCFRKSERRRENRPPLKVVGGAGRKEAEK</sequence>
<name>A0AC59Z2T5_RANTA</name>
<accession>A0AC59Z2T5</accession>